<dbReference type="Gene3D" id="2.20.130.10">
    <property type="entry name" value="CAC2371-like domains"/>
    <property type="match status" value="1"/>
</dbReference>
<accession>A0ABV9JKI4</accession>
<evidence type="ECO:0000313" key="4">
    <source>
        <dbReference type="EMBL" id="MFC4654762.1"/>
    </source>
</evidence>
<evidence type="ECO:0000259" key="3">
    <source>
        <dbReference type="Pfam" id="PF13649"/>
    </source>
</evidence>
<gene>
    <name evidence="4" type="ORF">ACFO3I_07015</name>
</gene>
<dbReference type="EMBL" id="JBHSGB010000006">
    <property type="protein sequence ID" value="MFC4654762.1"/>
    <property type="molecule type" value="Genomic_DNA"/>
</dbReference>
<feature type="domain" description="Methyltransferase" evidence="3">
    <location>
        <begin position="46"/>
        <end position="136"/>
    </location>
</feature>
<comment type="caution">
    <text evidence="4">The sequence shown here is derived from an EMBL/GenBank/DDBJ whole genome shotgun (WGS) entry which is preliminary data.</text>
</comment>
<keyword evidence="2" id="KW-0808">Transferase</keyword>
<dbReference type="CDD" id="cd02440">
    <property type="entry name" value="AdoMet_MTases"/>
    <property type="match status" value="1"/>
</dbReference>
<evidence type="ECO:0000313" key="5">
    <source>
        <dbReference type="Proteomes" id="UP001595962"/>
    </source>
</evidence>
<dbReference type="PANTHER" id="PTHR43861:SF1">
    <property type="entry name" value="TRANS-ACONITATE 2-METHYLTRANSFERASE"/>
    <property type="match status" value="1"/>
</dbReference>
<dbReference type="Proteomes" id="UP001595962">
    <property type="component" value="Unassembled WGS sequence"/>
</dbReference>
<evidence type="ECO:0000256" key="2">
    <source>
        <dbReference type="ARBA" id="ARBA00022679"/>
    </source>
</evidence>
<name>A0ABV9JKI4_9GAMM</name>
<protein>
    <submittedName>
        <fullName evidence="4">Class I SAM-dependent DNA methyltransferase</fullName>
    </submittedName>
</protein>
<dbReference type="RefSeq" id="WP_377332844.1">
    <property type="nucleotide sequence ID" value="NZ_JBHSGB010000006.1"/>
</dbReference>
<dbReference type="PANTHER" id="PTHR43861">
    <property type="entry name" value="TRANS-ACONITATE 2-METHYLTRANSFERASE-RELATED"/>
    <property type="match status" value="1"/>
</dbReference>
<dbReference type="GO" id="GO:0032259">
    <property type="term" value="P:methylation"/>
    <property type="evidence" value="ECO:0007669"/>
    <property type="project" value="UniProtKB-KW"/>
</dbReference>
<dbReference type="GO" id="GO:0008168">
    <property type="term" value="F:methyltransferase activity"/>
    <property type="evidence" value="ECO:0007669"/>
    <property type="project" value="UniProtKB-KW"/>
</dbReference>
<evidence type="ECO:0000256" key="1">
    <source>
        <dbReference type="ARBA" id="ARBA00022603"/>
    </source>
</evidence>
<dbReference type="InterPro" id="IPR029063">
    <property type="entry name" value="SAM-dependent_MTases_sf"/>
</dbReference>
<dbReference type="SUPFAM" id="SSF53335">
    <property type="entry name" value="S-adenosyl-L-methionine-dependent methyltransferases"/>
    <property type="match status" value="1"/>
</dbReference>
<organism evidence="4 5">
    <name type="scientific">Rheinheimera marina</name>
    <dbReference type="NCBI Taxonomy" id="1774958"/>
    <lineage>
        <taxon>Bacteria</taxon>
        <taxon>Pseudomonadati</taxon>
        <taxon>Pseudomonadota</taxon>
        <taxon>Gammaproteobacteria</taxon>
        <taxon>Chromatiales</taxon>
        <taxon>Chromatiaceae</taxon>
        <taxon>Rheinheimera</taxon>
    </lineage>
</organism>
<keyword evidence="5" id="KW-1185">Reference proteome</keyword>
<reference evidence="5" key="1">
    <citation type="journal article" date="2019" name="Int. J. Syst. Evol. Microbiol.">
        <title>The Global Catalogue of Microorganisms (GCM) 10K type strain sequencing project: providing services to taxonomists for standard genome sequencing and annotation.</title>
        <authorList>
            <consortium name="The Broad Institute Genomics Platform"/>
            <consortium name="The Broad Institute Genome Sequencing Center for Infectious Disease"/>
            <person name="Wu L."/>
            <person name="Ma J."/>
        </authorList>
    </citation>
    <scope>NUCLEOTIDE SEQUENCE [LARGE SCALE GENOMIC DNA]</scope>
    <source>
        <strain evidence="5">DT28</strain>
    </source>
</reference>
<proteinExistence type="predicted"/>
<dbReference type="InterPro" id="IPR041698">
    <property type="entry name" value="Methyltransf_25"/>
</dbReference>
<dbReference type="Gene3D" id="3.40.50.150">
    <property type="entry name" value="Vaccinia Virus protein VP39"/>
    <property type="match status" value="1"/>
</dbReference>
<dbReference type="Pfam" id="PF13649">
    <property type="entry name" value="Methyltransf_25"/>
    <property type="match status" value="1"/>
</dbReference>
<sequence>MSTSNALYTDLSCYYDLMCADIDYASQSQMVHRLHQLFGNGGNRHLDLACGTGPHIRQLLDLGYQSSGLDLNQPMLDKAKQRCPEASFVQGDMCALNWPEPLDLITCFLYSLHYCASLARLNQCIRQVHQQLATGGLFCFNAVDKQQIDNRLSQQHSTNTDNSLFHFESGWYYPGTGEQQQLQLAISRSTGDITEQWQDSHPMVAVSFSELHQLLEPYFETILLQHDYEKIVPLQPNSGNTLVLCIKKPG</sequence>
<keyword evidence="1 4" id="KW-0489">Methyltransferase</keyword>